<dbReference type="SUPFAM" id="SSF56954">
    <property type="entry name" value="Outer membrane efflux proteins (OEP)"/>
    <property type="match status" value="1"/>
</dbReference>
<keyword evidence="2" id="KW-0812">Transmembrane</keyword>
<sequence length="483" mass="53913">MNKNRIKNIIGIGVFGIMLWSCKAPAVSQEIENHQAPKIPESYTNSQNDDASLNSGLTPWKQFFTDPNLVNLIDEALKNNQELMITLQEIEIAKNEVMYKNGKLSPTVSAKIGAGVDKVARYTSEGAGDASTEMEPGKGIPDPLMDYMAGVSAEWEVDIWKKLRTAKDASIARYLSTVEGKNFVLTNLIAEVASSYYELLSLDSQLELIYQNIALQKNALEVVKIQKQAARGTELAVKKFEAELLKSESEEFNIRQEITETENRINALLGRYPQEIKRDNSEFTNMIPQTMYAGIPAQLLSNRPDIKQAELELKASSLDVKVARAEFYPSLNISAVLGLQAFKPSYLVKMPESILYSLAGDLAAPLINKSAIKAEFNTANARQIQALYEYDKTVLNAYLDVANQMSKINNLEKSYDYKAKETEALNQSIDIANQLFKNSRADYLEVLMTQRDALDAKMELIETKEKQLSTVVGIYKSLGGGWK</sequence>
<dbReference type="PANTHER" id="PTHR30203">
    <property type="entry name" value="OUTER MEMBRANE CATION EFFLUX PROTEIN"/>
    <property type="match status" value="1"/>
</dbReference>
<dbReference type="GO" id="GO:0005886">
    <property type="term" value="C:plasma membrane"/>
    <property type="evidence" value="ECO:0007669"/>
    <property type="project" value="UniProtKB-SubCell"/>
</dbReference>
<keyword evidence="2" id="KW-0472">Membrane</keyword>
<gene>
    <name evidence="3" type="ORF">SAMN05421738_10331</name>
</gene>
<dbReference type="InterPro" id="IPR010131">
    <property type="entry name" value="MdtP/NodT-like"/>
</dbReference>
<evidence type="ECO:0000256" key="2">
    <source>
        <dbReference type="RuleBase" id="RU362097"/>
    </source>
</evidence>
<feature type="signal peptide" evidence="2">
    <location>
        <begin position="1"/>
        <end position="26"/>
    </location>
</feature>
<comment type="subcellular location">
    <subcellularLocation>
        <location evidence="2">Cell membrane</location>
        <topology evidence="2">Lipid-anchor</topology>
    </subcellularLocation>
</comment>
<proteinExistence type="inferred from homology"/>
<dbReference type="AlphaFoldDB" id="A0A1I4U2L3"/>
<dbReference type="InterPro" id="IPR003423">
    <property type="entry name" value="OMP_efflux"/>
</dbReference>
<name>A0A1I4U2L3_9FLAO</name>
<dbReference type="NCBIfam" id="TIGR01845">
    <property type="entry name" value="outer_NodT"/>
    <property type="match status" value="1"/>
</dbReference>
<feature type="chain" id="PRO_5011328155" evidence="2">
    <location>
        <begin position="27"/>
        <end position="483"/>
    </location>
</feature>
<dbReference type="Proteomes" id="UP000199149">
    <property type="component" value="Unassembled WGS sequence"/>
</dbReference>
<evidence type="ECO:0000313" key="4">
    <source>
        <dbReference type="Proteomes" id="UP000199149"/>
    </source>
</evidence>
<organism evidence="3 4">
    <name type="scientific">Algoriella xinjiangensis</name>
    <dbReference type="NCBI Taxonomy" id="684065"/>
    <lineage>
        <taxon>Bacteria</taxon>
        <taxon>Pseudomonadati</taxon>
        <taxon>Bacteroidota</taxon>
        <taxon>Flavobacteriia</taxon>
        <taxon>Flavobacteriales</taxon>
        <taxon>Weeksellaceae</taxon>
        <taxon>Algoriella</taxon>
    </lineage>
</organism>
<keyword evidence="2 3" id="KW-0449">Lipoprotein</keyword>
<dbReference type="OrthoDB" id="9770517at2"/>
<accession>A0A1I4U2L3</accession>
<keyword evidence="2" id="KW-0732">Signal</keyword>
<protein>
    <submittedName>
        <fullName evidence="3">Efflux transporter, outer membrane factor (OMF) lipoprotein, NodT family</fullName>
    </submittedName>
</protein>
<keyword evidence="2" id="KW-1134">Transmembrane beta strand</keyword>
<evidence type="ECO:0000256" key="1">
    <source>
        <dbReference type="ARBA" id="ARBA00007613"/>
    </source>
</evidence>
<dbReference type="Gene3D" id="2.20.200.10">
    <property type="entry name" value="Outer membrane efflux proteins (OEP)"/>
    <property type="match status" value="1"/>
</dbReference>
<comment type="similarity">
    <text evidence="1 2">Belongs to the outer membrane factor (OMF) (TC 1.B.17) family.</text>
</comment>
<dbReference type="RefSeq" id="WP_092906881.1">
    <property type="nucleotide sequence ID" value="NZ_FOUZ01000003.1"/>
</dbReference>
<evidence type="ECO:0000313" key="3">
    <source>
        <dbReference type="EMBL" id="SFM82953.1"/>
    </source>
</evidence>
<dbReference type="STRING" id="684065.SAMN05421738_10331"/>
<keyword evidence="4" id="KW-1185">Reference proteome</keyword>
<dbReference type="EMBL" id="FOUZ01000003">
    <property type="protein sequence ID" value="SFM82953.1"/>
    <property type="molecule type" value="Genomic_DNA"/>
</dbReference>
<dbReference type="PANTHER" id="PTHR30203:SF30">
    <property type="entry name" value="OUTER MEMBRANE PROTEIN-RELATED"/>
    <property type="match status" value="1"/>
</dbReference>
<dbReference type="Gene3D" id="1.20.1600.10">
    <property type="entry name" value="Outer membrane efflux proteins (OEP)"/>
    <property type="match status" value="1"/>
</dbReference>
<dbReference type="Pfam" id="PF02321">
    <property type="entry name" value="OEP"/>
    <property type="match status" value="2"/>
</dbReference>
<reference evidence="4" key="1">
    <citation type="submission" date="2016-10" db="EMBL/GenBank/DDBJ databases">
        <authorList>
            <person name="Varghese N."/>
            <person name="Submissions S."/>
        </authorList>
    </citation>
    <scope>NUCLEOTIDE SEQUENCE [LARGE SCALE GENOMIC DNA]</scope>
    <source>
        <strain evidence="4">XJ109</strain>
    </source>
</reference>
<keyword evidence="2" id="KW-0564">Palmitate</keyword>
<dbReference type="GO" id="GO:0015562">
    <property type="term" value="F:efflux transmembrane transporter activity"/>
    <property type="evidence" value="ECO:0007669"/>
    <property type="project" value="InterPro"/>
</dbReference>